<dbReference type="STRING" id="436010.A0A165XR80"/>
<evidence type="ECO:0000313" key="2">
    <source>
        <dbReference type="EMBL" id="KZP08811.1"/>
    </source>
</evidence>
<dbReference type="SUPFAM" id="SSF55874">
    <property type="entry name" value="ATPase domain of HSP90 chaperone/DNA topoisomerase II/histidine kinase"/>
    <property type="match status" value="1"/>
</dbReference>
<dbReference type="Gene3D" id="3.30.565.10">
    <property type="entry name" value="Histidine kinase-like ATPase, C-terminal domain"/>
    <property type="match status" value="1"/>
</dbReference>
<keyword evidence="3" id="KW-1185">Reference proteome</keyword>
<evidence type="ECO:0000313" key="3">
    <source>
        <dbReference type="Proteomes" id="UP000076532"/>
    </source>
</evidence>
<reference evidence="2 3" key="1">
    <citation type="journal article" date="2016" name="Mol. Biol. Evol.">
        <title>Comparative Genomics of Early-Diverging Mushroom-Forming Fungi Provides Insights into the Origins of Lignocellulose Decay Capabilities.</title>
        <authorList>
            <person name="Nagy L.G."/>
            <person name="Riley R."/>
            <person name="Tritt A."/>
            <person name="Adam C."/>
            <person name="Daum C."/>
            <person name="Floudas D."/>
            <person name="Sun H."/>
            <person name="Yadav J.S."/>
            <person name="Pangilinan J."/>
            <person name="Larsson K.H."/>
            <person name="Matsuura K."/>
            <person name="Barry K."/>
            <person name="Labutti K."/>
            <person name="Kuo R."/>
            <person name="Ohm R.A."/>
            <person name="Bhattacharya S.S."/>
            <person name="Shirouzu T."/>
            <person name="Yoshinaga Y."/>
            <person name="Martin F.M."/>
            <person name="Grigoriev I.V."/>
            <person name="Hibbett D.S."/>
        </authorList>
    </citation>
    <scope>NUCLEOTIDE SEQUENCE [LARGE SCALE GENOMIC DNA]</scope>
    <source>
        <strain evidence="2 3">CBS 109695</strain>
    </source>
</reference>
<dbReference type="Proteomes" id="UP000076532">
    <property type="component" value="Unassembled WGS sequence"/>
</dbReference>
<dbReference type="PANTHER" id="PTHR32387:SF0">
    <property type="entry name" value="PROTEIN NO VEIN"/>
    <property type="match status" value="1"/>
</dbReference>
<sequence>MDLIKKIRRENGCDEEMLLRAQNGDPDIMSTIKALQGNTSRGLERFSDELYSKSTHFLLELIQNADDNTYAPSVLPELCLTLVRDSNGDAIMGVQCNEVGFRAEDVVAICKVGASTKKNVEGYIGHVLVKGEKGIGFKSVFRVADVVHIASGDYKFKLDRREELGMITPIWDDSSPARHATPGWTAFVLELSKSEDPKEIAARLVELSSSLLLFLRRLRSLSISIGLDDPVLDRAIVIKCIEAENQVVQVQKTENGIISSHQYFMTKETISTFAEDPRRQGVSKSEIVLAFPVGDAGKPHISPQTVHAFLPLRDYGFTFIIQADFLTSANREDVLHDSPWNTMLRRGIIEAFISTAMIGFKSRPALQFSWLQYLPDGINDVFFLGLEKDIITKLKNLPILCGSDCQYRKPTEFLTVPAKFCDENGTPLIPEKDLPNGMYYLSDYYDLESDGERFARLGVPQMSEYAFIAALQKIGPRACHKPDRWHELVCYQLYLMQKSQDAMSKANRSNILRLMLLPLSDGSWACGDSATKILFNSDLAAVPNGLGVRLIKSDILPSSWRYRFFESLGVRIFEPRIIASQILEWHRKVFMGSLRSLDNLINDALFMFVHRQSCSVGLRVMDEQQRIASSNEVYCDFADTSQTVRMREVLRSPARFLHPAYLHVDTKEYQGEWLKWLREVLLVNVYPRLIDGVPAPEFMNLPYHIPSQQYLVVLKETWPTWSGKLSRLGAALLSNVQLECENGSTHRIGATFLRIGPLGQYEDLPFLPVQCPSSVHWQFLRDLGVSLQIAPLFFLQQLRSIRNGRKGEVDIDQIYAQLEARFDDDPDIIRWAFAQEPLIFSPFGSDRQWFSFTEAVWTGPPSMTSKLAVKSVYPSLEKFFKVQLGLPSAGLSILASEICSLAKQWKGKIISIPIHEQVLSILHNISQAVMSYPLEEHEWLIPLRYEPIFPVSIPSKGLILCSQNDHFYVPDTSAKFSDMFGTCVPLLAVSSTTPIQQLIPLLHCTLFSTHMRHLDSSVTVTSSIFGDSKPDFACAGKYKSRFSYIERLVHHGLPSPPQLAVLDQLRSMTVHSVHGIQSDFSLESFHHHKEEEVIFNINSSHISVSRVRSSSPGKSDVLICHRLADLLGVQMDNLLTLISHNPDAIDMIMKMKGIPLVSMSIPLVKRSAGLSILSRRGSPLRNQDQVQESDSILSASSAQSDVKPAREPSAAPLWASGRLKSTSPLPTQSVNPVSLGSLGPVQIDHSEPGLSRLPATFTHPTPSPSISKRQNTGSESDKVSLAAVASEYSVNNVQSDDIKLKHVLSAQAGEASLVNDPVSVNLPKLRDVKPPSTITHSMESLSAAPPEDPLNPKLSRVIEIATEPKRPVTIGNLVSNRLTPVDDFPESSRALAARGLNAEGSKPKERNNQPIGTEHSRVYEVTAKIPSAVTSKKSLSETSNATSGSDESNSSNWPPLKPAPSSWQSYSADFELALLRLPHVKERVDSVPAEPRKSRDLLVAAMSETDPEISSRIGTAGEYYIYCVLQKKLPGFGPDNWTSELRIGVPGFDAYQSTSLSDITYADDQGILTDFVYGAEKKHEWNGRWPTYHLEVKSTTGVCEEPFHMSARQLGIAFNMSVKQSPEPPTEIFALIRVSSLLDSPTYTIYPDSHRLLHEGSLRITSNVSIVPMVS</sequence>
<organism evidence="2 3">
    <name type="scientific">Athelia psychrophila</name>
    <dbReference type="NCBI Taxonomy" id="1759441"/>
    <lineage>
        <taxon>Eukaryota</taxon>
        <taxon>Fungi</taxon>
        <taxon>Dikarya</taxon>
        <taxon>Basidiomycota</taxon>
        <taxon>Agaricomycotina</taxon>
        <taxon>Agaricomycetes</taxon>
        <taxon>Agaricomycetidae</taxon>
        <taxon>Atheliales</taxon>
        <taxon>Atheliaceae</taxon>
        <taxon>Athelia</taxon>
    </lineage>
</organism>
<name>A0A165XR80_9AGAM</name>
<feature type="compositionally biased region" description="Polar residues" evidence="1">
    <location>
        <begin position="1258"/>
        <end position="1274"/>
    </location>
</feature>
<feature type="compositionally biased region" description="Polar residues" evidence="1">
    <location>
        <begin position="1219"/>
        <end position="1234"/>
    </location>
</feature>
<dbReference type="OrthoDB" id="1262810at2759"/>
<evidence type="ECO:0008006" key="4">
    <source>
        <dbReference type="Google" id="ProtNLM"/>
    </source>
</evidence>
<gene>
    <name evidence="2" type="ORF">FIBSPDRAFT_900968</name>
</gene>
<dbReference type="EMBL" id="KV417713">
    <property type="protein sequence ID" value="KZP08811.1"/>
    <property type="molecule type" value="Genomic_DNA"/>
</dbReference>
<dbReference type="PANTHER" id="PTHR32387">
    <property type="entry name" value="WU:FJ29H11"/>
    <property type="match status" value="1"/>
</dbReference>
<feature type="compositionally biased region" description="Low complexity" evidence="1">
    <location>
        <begin position="1189"/>
        <end position="1201"/>
    </location>
</feature>
<feature type="region of interest" description="Disordered" evidence="1">
    <location>
        <begin position="1394"/>
        <end position="1458"/>
    </location>
</feature>
<evidence type="ECO:0000256" key="1">
    <source>
        <dbReference type="SAM" id="MobiDB-lite"/>
    </source>
</evidence>
<proteinExistence type="predicted"/>
<feature type="region of interest" description="Disordered" evidence="1">
    <location>
        <begin position="1175"/>
        <end position="1278"/>
    </location>
</feature>
<feature type="compositionally biased region" description="Polar residues" evidence="1">
    <location>
        <begin position="1428"/>
        <end position="1453"/>
    </location>
</feature>
<dbReference type="InterPro" id="IPR036890">
    <property type="entry name" value="HATPase_C_sf"/>
</dbReference>
<accession>A0A165XR80</accession>
<dbReference type="InterPro" id="IPR052957">
    <property type="entry name" value="Auxin_embryo_med"/>
</dbReference>
<protein>
    <recommendedName>
        <fullName evidence="4">Protein NO VEIN C-terminal domain-containing protein</fullName>
    </recommendedName>
</protein>